<dbReference type="GO" id="GO:1990904">
    <property type="term" value="C:ribonucleoprotein complex"/>
    <property type="evidence" value="ECO:0007669"/>
    <property type="project" value="UniProtKB-KW"/>
</dbReference>
<comment type="similarity">
    <text evidence="1 7">Belongs to the bacterial ribosomal protein bL9 family.</text>
</comment>
<dbReference type="Gene3D" id="3.40.5.10">
    <property type="entry name" value="Ribosomal protein L9, N-terminal domain"/>
    <property type="match status" value="1"/>
</dbReference>
<sequence>MKVILLKDVKGSGKQGDIINVADGYARNFLIGKGLALEATAKNLNDLAGKKASAQHKIDVETADNKAIAEKIKDKEVLVKAKAGQGGKLFGAVTANVISDCLKAQYGVVIEKKKINLAAEIKAFGDYTAQIKLTHGVSCSIKVKVVEE</sequence>
<reference evidence="9 10" key="1">
    <citation type="journal article" date="2021" name="ISME Commun">
        <title>Automated analysis of genomic sequences facilitates high-throughput and comprehensive description of bacteria.</title>
        <authorList>
            <person name="Hitch T.C.A."/>
        </authorList>
    </citation>
    <scope>NUCLEOTIDE SEQUENCE [LARGE SCALE GENOMIC DNA]</scope>
    <source>
        <strain evidence="9 10">Sanger_31</strain>
    </source>
</reference>
<protein>
    <recommendedName>
        <fullName evidence="6 7">Large ribosomal subunit protein bL9</fullName>
    </recommendedName>
</protein>
<dbReference type="InterPro" id="IPR000244">
    <property type="entry name" value="Ribosomal_bL9"/>
</dbReference>
<evidence type="ECO:0000259" key="8">
    <source>
        <dbReference type="PROSITE" id="PS00651"/>
    </source>
</evidence>
<dbReference type="FunFam" id="3.40.5.10:FF:000002">
    <property type="entry name" value="50S ribosomal protein L9"/>
    <property type="match status" value="1"/>
</dbReference>
<dbReference type="Proteomes" id="UP001208131">
    <property type="component" value="Unassembled WGS sequence"/>
</dbReference>
<proteinExistence type="inferred from homology"/>
<keyword evidence="4 7" id="KW-0689">Ribosomal protein</keyword>
<keyword evidence="2 7" id="KW-0699">rRNA-binding</keyword>
<dbReference type="Gene3D" id="3.10.430.100">
    <property type="entry name" value="Ribosomal protein L9, C-terminal domain"/>
    <property type="match status" value="1"/>
</dbReference>
<organism evidence="9 10">
    <name type="scientific">Hominimerdicola aceti</name>
    <dbReference type="NCBI Taxonomy" id="2981726"/>
    <lineage>
        <taxon>Bacteria</taxon>
        <taxon>Bacillati</taxon>
        <taxon>Bacillota</taxon>
        <taxon>Clostridia</taxon>
        <taxon>Eubacteriales</taxon>
        <taxon>Oscillospiraceae</taxon>
        <taxon>Hominimerdicola</taxon>
    </lineage>
</organism>
<dbReference type="PROSITE" id="PS00651">
    <property type="entry name" value="RIBOSOMAL_L9"/>
    <property type="match status" value="1"/>
</dbReference>
<dbReference type="PANTHER" id="PTHR21368">
    <property type="entry name" value="50S RIBOSOMAL PROTEIN L9"/>
    <property type="match status" value="1"/>
</dbReference>
<feature type="domain" description="Ribosomal protein L9" evidence="8">
    <location>
        <begin position="13"/>
        <end position="40"/>
    </location>
</feature>
<keyword evidence="5 7" id="KW-0687">Ribonucleoprotein</keyword>
<evidence type="ECO:0000256" key="6">
    <source>
        <dbReference type="ARBA" id="ARBA00035292"/>
    </source>
</evidence>
<dbReference type="HAMAP" id="MF_00503">
    <property type="entry name" value="Ribosomal_bL9"/>
    <property type="match status" value="1"/>
</dbReference>
<dbReference type="SUPFAM" id="SSF55653">
    <property type="entry name" value="Ribosomal protein L9 C-domain"/>
    <property type="match status" value="1"/>
</dbReference>
<comment type="function">
    <text evidence="7">Binds to the 23S rRNA.</text>
</comment>
<dbReference type="GO" id="GO:0005840">
    <property type="term" value="C:ribosome"/>
    <property type="evidence" value="ECO:0007669"/>
    <property type="project" value="UniProtKB-KW"/>
</dbReference>
<comment type="caution">
    <text evidence="9">The sequence shown here is derived from an EMBL/GenBank/DDBJ whole genome shotgun (WGS) entry which is preliminary data.</text>
</comment>
<dbReference type="InterPro" id="IPR020070">
    <property type="entry name" value="Ribosomal_bL9_N"/>
</dbReference>
<keyword evidence="3 7" id="KW-0694">RNA-binding</keyword>
<evidence type="ECO:0000256" key="1">
    <source>
        <dbReference type="ARBA" id="ARBA00010605"/>
    </source>
</evidence>
<dbReference type="GO" id="GO:0019843">
    <property type="term" value="F:rRNA binding"/>
    <property type="evidence" value="ECO:0007669"/>
    <property type="project" value="UniProtKB-UniRule"/>
</dbReference>
<evidence type="ECO:0000313" key="10">
    <source>
        <dbReference type="Proteomes" id="UP001208131"/>
    </source>
</evidence>
<dbReference type="GO" id="GO:0006412">
    <property type="term" value="P:translation"/>
    <property type="evidence" value="ECO:0007669"/>
    <property type="project" value="UniProtKB-UniRule"/>
</dbReference>
<dbReference type="RefSeq" id="WP_267301650.1">
    <property type="nucleotide sequence ID" value="NZ_JAOQJZ010000012.1"/>
</dbReference>
<dbReference type="Pfam" id="PF01281">
    <property type="entry name" value="Ribosomal_L9_N"/>
    <property type="match status" value="1"/>
</dbReference>
<gene>
    <name evidence="7 9" type="primary">rplI</name>
    <name evidence="9" type="ORF">OCV57_11310</name>
</gene>
<accession>A0AAE3IHQ8</accession>
<dbReference type="Pfam" id="PF03948">
    <property type="entry name" value="Ribosomal_L9_C"/>
    <property type="match status" value="1"/>
</dbReference>
<dbReference type="InterPro" id="IPR020069">
    <property type="entry name" value="Ribosomal_bL9_C"/>
</dbReference>
<dbReference type="SUPFAM" id="SSF55658">
    <property type="entry name" value="L9 N-domain-like"/>
    <property type="match status" value="1"/>
</dbReference>
<evidence type="ECO:0000256" key="4">
    <source>
        <dbReference type="ARBA" id="ARBA00022980"/>
    </source>
</evidence>
<evidence type="ECO:0000256" key="5">
    <source>
        <dbReference type="ARBA" id="ARBA00023274"/>
    </source>
</evidence>
<dbReference type="InterPro" id="IPR020594">
    <property type="entry name" value="Ribosomal_bL9_bac/chp"/>
</dbReference>
<dbReference type="InterPro" id="IPR009027">
    <property type="entry name" value="Ribosomal_bL9/RNase_H1_N"/>
</dbReference>
<evidence type="ECO:0000256" key="3">
    <source>
        <dbReference type="ARBA" id="ARBA00022884"/>
    </source>
</evidence>
<dbReference type="InterPro" id="IPR036791">
    <property type="entry name" value="Ribosomal_bL9_C_sf"/>
</dbReference>
<dbReference type="EMBL" id="JAOQJZ010000012">
    <property type="protein sequence ID" value="MCU6706508.1"/>
    <property type="molecule type" value="Genomic_DNA"/>
</dbReference>
<evidence type="ECO:0000256" key="2">
    <source>
        <dbReference type="ARBA" id="ARBA00022730"/>
    </source>
</evidence>
<dbReference type="AlphaFoldDB" id="A0AAE3IHQ8"/>
<evidence type="ECO:0000313" key="9">
    <source>
        <dbReference type="EMBL" id="MCU6706508.1"/>
    </source>
</evidence>
<dbReference type="NCBIfam" id="TIGR00158">
    <property type="entry name" value="L9"/>
    <property type="match status" value="1"/>
</dbReference>
<evidence type="ECO:0000256" key="7">
    <source>
        <dbReference type="HAMAP-Rule" id="MF_00503"/>
    </source>
</evidence>
<dbReference type="InterPro" id="IPR036935">
    <property type="entry name" value="Ribosomal_bL9_N_sf"/>
</dbReference>
<name>A0AAE3IHQ8_9FIRM</name>
<keyword evidence="10" id="KW-1185">Reference proteome</keyword>
<dbReference type="GO" id="GO:0003735">
    <property type="term" value="F:structural constituent of ribosome"/>
    <property type="evidence" value="ECO:0007669"/>
    <property type="project" value="InterPro"/>
</dbReference>